<feature type="compositionally biased region" description="Low complexity" evidence="1">
    <location>
        <begin position="37"/>
        <end position="46"/>
    </location>
</feature>
<dbReference type="Proteomes" id="UP000317494">
    <property type="component" value="Unassembled WGS sequence"/>
</dbReference>
<comment type="caution">
    <text evidence="2">The sequence shown here is derived from an EMBL/GenBank/DDBJ whole genome shotgun (WGS) entry which is preliminary data.</text>
</comment>
<reference evidence="2 3" key="1">
    <citation type="journal article" date="2019" name="Sci. Rep.">
        <title>Comparative genomics of chytrid fungi reveal insights into the obligate biotrophic and pathogenic lifestyle of Synchytrium endobioticum.</title>
        <authorList>
            <person name="van de Vossenberg B.T.L.H."/>
            <person name="Warris S."/>
            <person name="Nguyen H.D.T."/>
            <person name="van Gent-Pelzer M.P.E."/>
            <person name="Joly D.L."/>
            <person name="van de Geest H.C."/>
            <person name="Bonants P.J.M."/>
            <person name="Smith D.S."/>
            <person name="Levesque C.A."/>
            <person name="van der Lee T.A.J."/>
        </authorList>
    </citation>
    <scope>NUCLEOTIDE SEQUENCE [LARGE SCALE GENOMIC DNA]</scope>
    <source>
        <strain evidence="2 3">MB42</strain>
    </source>
</reference>
<feature type="region of interest" description="Disordered" evidence="1">
    <location>
        <begin position="21"/>
        <end position="46"/>
    </location>
</feature>
<dbReference type="AlphaFoldDB" id="A0A507CGP9"/>
<name>A0A507CGP9_9FUNG</name>
<accession>A0A507CGP9</accession>
<dbReference type="EMBL" id="QEAN01000390">
    <property type="protein sequence ID" value="TPX38578.1"/>
    <property type="molecule type" value="Genomic_DNA"/>
</dbReference>
<keyword evidence="3" id="KW-1185">Reference proteome</keyword>
<sequence length="90" mass="9563">MADGGGRNLWHDILVPCQTSSNPQFLPVPSPSPSPSPSLASISPFPRQQHQQTIIVSPGARRQQDATSPIAVQPAVYISAASLYKDSALQ</sequence>
<protein>
    <submittedName>
        <fullName evidence="2">Uncharacterized protein</fullName>
    </submittedName>
</protein>
<dbReference type="VEuPathDB" id="FungiDB:SeMB42_g06651"/>
<feature type="compositionally biased region" description="Pro residues" evidence="1">
    <location>
        <begin position="26"/>
        <end position="36"/>
    </location>
</feature>
<evidence type="ECO:0000313" key="2">
    <source>
        <dbReference type="EMBL" id="TPX38578.1"/>
    </source>
</evidence>
<evidence type="ECO:0000256" key="1">
    <source>
        <dbReference type="SAM" id="MobiDB-lite"/>
    </source>
</evidence>
<organism evidence="2 3">
    <name type="scientific">Synchytrium endobioticum</name>
    <dbReference type="NCBI Taxonomy" id="286115"/>
    <lineage>
        <taxon>Eukaryota</taxon>
        <taxon>Fungi</taxon>
        <taxon>Fungi incertae sedis</taxon>
        <taxon>Chytridiomycota</taxon>
        <taxon>Chytridiomycota incertae sedis</taxon>
        <taxon>Chytridiomycetes</taxon>
        <taxon>Synchytriales</taxon>
        <taxon>Synchytriaceae</taxon>
        <taxon>Synchytrium</taxon>
    </lineage>
</organism>
<proteinExistence type="predicted"/>
<evidence type="ECO:0000313" key="3">
    <source>
        <dbReference type="Proteomes" id="UP000317494"/>
    </source>
</evidence>
<gene>
    <name evidence="2" type="ORF">SeMB42_g06651</name>
</gene>